<comment type="caution">
    <text evidence="1">The sequence shown here is derived from an EMBL/GenBank/DDBJ whole genome shotgun (WGS) entry which is preliminary data.</text>
</comment>
<dbReference type="Proteomes" id="UP001595632">
    <property type="component" value="Unassembled WGS sequence"/>
</dbReference>
<evidence type="ECO:0000313" key="2">
    <source>
        <dbReference type="Proteomes" id="UP001595632"/>
    </source>
</evidence>
<protein>
    <submittedName>
        <fullName evidence="1">FixH family protein</fullName>
    </submittedName>
</protein>
<dbReference type="InterPro" id="IPR008620">
    <property type="entry name" value="FixH"/>
</dbReference>
<organism evidence="1 2">
    <name type="scientific">Psychromarinibacter halotolerans</name>
    <dbReference type="NCBI Taxonomy" id="1775175"/>
    <lineage>
        <taxon>Bacteria</taxon>
        <taxon>Pseudomonadati</taxon>
        <taxon>Pseudomonadota</taxon>
        <taxon>Alphaproteobacteria</taxon>
        <taxon>Rhodobacterales</taxon>
        <taxon>Paracoccaceae</taxon>
        <taxon>Psychromarinibacter</taxon>
    </lineage>
</organism>
<dbReference type="RefSeq" id="WP_275631668.1">
    <property type="nucleotide sequence ID" value="NZ_JARGYD010000002.1"/>
</dbReference>
<name>A0ABV7GN38_9RHOB</name>
<sequence length="152" mass="16012">MSAKPITGRKVFFITASAFAVIIAVNVTMAVKAVGTFPGLETSNSYVASQQFDAARAAQEALGWDVAASTDGDRVLIAITGPDGAPVAPPQMSLMVGRTTVRDHDVTPDLRFDGTAHVADVALEPGKWELRVAATAEDGTAFNQRIILNIEN</sequence>
<proteinExistence type="predicted"/>
<accession>A0ABV7GN38</accession>
<dbReference type="InterPro" id="IPR018037">
    <property type="entry name" value="FixH_proteobacterial"/>
</dbReference>
<keyword evidence="2" id="KW-1185">Reference proteome</keyword>
<dbReference type="PIRSF" id="PIRSF011386">
    <property type="entry name" value="FixH"/>
    <property type="match status" value="1"/>
</dbReference>
<gene>
    <name evidence="1" type="ORF">ACFOGP_05200</name>
</gene>
<reference evidence="2" key="1">
    <citation type="journal article" date="2019" name="Int. J. Syst. Evol. Microbiol.">
        <title>The Global Catalogue of Microorganisms (GCM) 10K type strain sequencing project: providing services to taxonomists for standard genome sequencing and annotation.</title>
        <authorList>
            <consortium name="The Broad Institute Genomics Platform"/>
            <consortium name="The Broad Institute Genome Sequencing Center for Infectious Disease"/>
            <person name="Wu L."/>
            <person name="Ma J."/>
        </authorList>
    </citation>
    <scope>NUCLEOTIDE SEQUENCE [LARGE SCALE GENOMIC DNA]</scope>
    <source>
        <strain evidence="2">KCTC 52366</strain>
    </source>
</reference>
<dbReference type="EMBL" id="JBHRTB010000010">
    <property type="protein sequence ID" value="MFC3142093.1"/>
    <property type="molecule type" value="Genomic_DNA"/>
</dbReference>
<evidence type="ECO:0000313" key="1">
    <source>
        <dbReference type="EMBL" id="MFC3142093.1"/>
    </source>
</evidence>
<dbReference type="Pfam" id="PF05751">
    <property type="entry name" value="FixH"/>
    <property type="match status" value="1"/>
</dbReference>